<proteinExistence type="predicted"/>
<organism evidence="3 4">
    <name type="scientific">Porphyromonas gulae</name>
    <dbReference type="NCBI Taxonomy" id="111105"/>
    <lineage>
        <taxon>Bacteria</taxon>
        <taxon>Pseudomonadati</taxon>
        <taxon>Bacteroidota</taxon>
        <taxon>Bacteroidia</taxon>
        <taxon>Bacteroidales</taxon>
        <taxon>Porphyromonadaceae</taxon>
        <taxon>Porphyromonas</taxon>
    </lineage>
</organism>
<sequence length="424" mass="48217">MELWQSIPKEFINFMLVILFSFSMGMEQHKQSKANTEKRIFGTDRTFTFFGLLGYILLLPSKEEMWPFLIGFIVIACFMMIFYVMRIREEGQYGLTTVMLGLLVYTFPLVIERCPLWIALLVFVVVLIFAEIKKPLQNFSAQVGENEFITLAKFIIIAFIVLPMLPDQEISALLPVSPYRIWLAVVVVSAVSYFSYLLRRYMFPKAGLILSGVLGGLYSSMVTTVILAKQSKEGKHSPRMYAGSIIIASAMMYFRVYILLFIFNQSLALSSWHYFLLLFLVSAAVGYLLYKKGEKAKTLDMLDAANDNPLEFKVALVFAILYLVFSALTQFMITQFGSAGLTTLSFIVGFTDITPFLLNLFQGHYEITSTMILIATMQVMTSNNILKAAYTKVWSTPETTKWTWRGFGLIIALNLAVILLLYML</sequence>
<dbReference type="PANTHER" id="PTHR39084:SF1">
    <property type="entry name" value="DUF4010 DOMAIN-CONTAINING PROTEIN"/>
    <property type="match status" value="1"/>
</dbReference>
<evidence type="ECO:0000259" key="2">
    <source>
        <dbReference type="Pfam" id="PF13194"/>
    </source>
</evidence>
<accession>A0A099WZK0</accession>
<gene>
    <name evidence="3" type="ORF">HR15_00340</name>
</gene>
<keyword evidence="1" id="KW-0472">Membrane</keyword>
<dbReference type="GeneID" id="57238989"/>
<feature type="transmembrane region" description="Helical" evidence="1">
    <location>
        <begin position="40"/>
        <end position="59"/>
    </location>
</feature>
<feature type="transmembrane region" description="Helical" evidence="1">
    <location>
        <begin position="310"/>
        <end position="329"/>
    </location>
</feature>
<comment type="caution">
    <text evidence="3">The sequence shown here is derived from an EMBL/GenBank/DDBJ whole genome shotgun (WGS) entry which is preliminary data.</text>
</comment>
<feature type="transmembrane region" description="Helical" evidence="1">
    <location>
        <begin position="177"/>
        <end position="196"/>
    </location>
</feature>
<keyword evidence="1" id="KW-1133">Transmembrane helix</keyword>
<name>A0A099WZK0_9PORP</name>
<reference evidence="3 4" key="1">
    <citation type="submission" date="2014-08" db="EMBL/GenBank/DDBJ databases">
        <title>Porphyromonas gulae strain:COT-052_OH3439 Genome sequencing.</title>
        <authorList>
            <person name="Wallis C."/>
            <person name="Deusch O."/>
            <person name="O'Flynn C."/>
            <person name="Davis I."/>
            <person name="Jospin G."/>
            <person name="Darling A.E."/>
            <person name="Coil D.A."/>
            <person name="Alexiev A."/>
            <person name="Horsfall A."/>
            <person name="Kirkwood N."/>
            <person name="Harris S."/>
            <person name="Eisen J.A."/>
        </authorList>
    </citation>
    <scope>NUCLEOTIDE SEQUENCE [LARGE SCALE GENOMIC DNA]</scope>
    <source>
        <strain evidence="4">COT-052 OH3439</strain>
    </source>
</reference>
<dbReference type="Pfam" id="PF13194">
    <property type="entry name" value="DUF4010"/>
    <property type="match status" value="1"/>
</dbReference>
<feature type="transmembrane region" description="Helical" evidence="1">
    <location>
        <begin position="367"/>
        <end position="390"/>
    </location>
</feature>
<feature type="domain" description="DUF4010" evidence="2">
    <location>
        <begin position="186"/>
        <end position="393"/>
    </location>
</feature>
<feature type="transmembrane region" description="Helical" evidence="1">
    <location>
        <begin position="272"/>
        <end position="290"/>
    </location>
</feature>
<protein>
    <recommendedName>
        <fullName evidence="2">DUF4010 domain-containing protein</fullName>
    </recommendedName>
</protein>
<feature type="transmembrane region" description="Helical" evidence="1">
    <location>
        <begin position="12"/>
        <end position="28"/>
    </location>
</feature>
<feature type="transmembrane region" description="Helical" evidence="1">
    <location>
        <begin position="240"/>
        <end position="260"/>
    </location>
</feature>
<dbReference type="AlphaFoldDB" id="A0A099WZK0"/>
<feature type="transmembrane region" description="Helical" evidence="1">
    <location>
        <begin position="402"/>
        <end position="423"/>
    </location>
</feature>
<feature type="transmembrane region" description="Helical" evidence="1">
    <location>
        <begin position="148"/>
        <end position="165"/>
    </location>
</feature>
<dbReference type="PANTHER" id="PTHR39084">
    <property type="entry name" value="MEMBRANE PROTEIN-RELATED"/>
    <property type="match status" value="1"/>
</dbReference>
<dbReference type="InterPro" id="IPR025105">
    <property type="entry name" value="DUF4010"/>
</dbReference>
<evidence type="ECO:0000313" key="3">
    <source>
        <dbReference type="EMBL" id="KGN95278.1"/>
    </source>
</evidence>
<keyword evidence="1" id="KW-0812">Transmembrane</keyword>
<dbReference type="RefSeq" id="WP_039418003.1">
    <property type="nucleotide sequence ID" value="NZ_JRAK01000004.1"/>
</dbReference>
<feature type="transmembrane region" description="Helical" evidence="1">
    <location>
        <begin position="117"/>
        <end position="136"/>
    </location>
</feature>
<dbReference type="Proteomes" id="UP000030146">
    <property type="component" value="Unassembled WGS sequence"/>
</dbReference>
<dbReference type="EMBL" id="JRAK01000004">
    <property type="protein sequence ID" value="KGN95278.1"/>
    <property type="molecule type" value="Genomic_DNA"/>
</dbReference>
<keyword evidence="4" id="KW-1185">Reference proteome</keyword>
<feature type="transmembrane region" description="Helical" evidence="1">
    <location>
        <begin position="341"/>
        <end position="361"/>
    </location>
</feature>
<evidence type="ECO:0000313" key="4">
    <source>
        <dbReference type="Proteomes" id="UP000030146"/>
    </source>
</evidence>
<feature type="transmembrane region" description="Helical" evidence="1">
    <location>
        <begin position="208"/>
        <end position="228"/>
    </location>
</feature>
<feature type="transmembrane region" description="Helical" evidence="1">
    <location>
        <begin position="65"/>
        <end position="85"/>
    </location>
</feature>
<evidence type="ECO:0000256" key="1">
    <source>
        <dbReference type="SAM" id="Phobius"/>
    </source>
</evidence>